<dbReference type="AlphaFoldDB" id="A0A017HT89"/>
<evidence type="ECO:0000256" key="1">
    <source>
        <dbReference type="SAM" id="MobiDB-lite"/>
    </source>
</evidence>
<gene>
    <name evidence="2" type="ORF">Rumeso_00742</name>
</gene>
<keyword evidence="3" id="KW-1185">Reference proteome</keyword>
<comment type="caution">
    <text evidence="2">The sequence shown here is derived from an EMBL/GenBank/DDBJ whole genome shotgun (WGS) entry which is preliminary data.</text>
</comment>
<evidence type="ECO:0000313" key="3">
    <source>
        <dbReference type="Proteomes" id="UP000019666"/>
    </source>
</evidence>
<dbReference type="EMBL" id="AOSK01000024">
    <property type="protein sequence ID" value="EYD77576.1"/>
    <property type="molecule type" value="Genomic_DNA"/>
</dbReference>
<reference evidence="2 3" key="1">
    <citation type="submission" date="2013-02" db="EMBL/GenBank/DDBJ databases">
        <authorList>
            <person name="Fiebig A."/>
            <person name="Goeker M."/>
            <person name="Klenk H.-P.P."/>
        </authorList>
    </citation>
    <scope>NUCLEOTIDE SEQUENCE [LARGE SCALE GENOMIC DNA]</scope>
    <source>
        <strain evidence="2 3">DSM 19309</strain>
    </source>
</reference>
<name>A0A017HT89_9RHOB</name>
<accession>A0A017HT89</accession>
<proteinExistence type="predicted"/>
<feature type="region of interest" description="Disordered" evidence="1">
    <location>
        <begin position="1"/>
        <end position="27"/>
    </location>
</feature>
<protein>
    <submittedName>
        <fullName evidence="2">Uncharacterized protein</fullName>
    </submittedName>
</protein>
<organism evidence="2 3">
    <name type="scientific">Rubellimicrobium mesophilum DSM 19309</name>
    <dbReference type="NCBI Taxonomy" id="442562"/>
    <lineage>
        <taxon>Bacteria</taxon>
        <taxon>Pseudomonadati</taxon>
        <taxon>Pseudomonadota</taxon>
        <taxon>Alphaproteobacteria</taxon>
        <taxon>Rhodobacterales</taxon>
        <taxon>Roseobacteraceae</taxon>
        <taxon>Rubellimicrobium</taxon>
    </lineage>
</organism>
<evidence type="ECO:0000313" key="2">
    <source>
        <dbReference type="EMBL" id="EYD77576.1"/>
    </source>
</evidence>
<dbReference type="Proteomes" id="UP000019666">
    <property type="component" value="Unassembled WGS sequence"/>
</dbReference>
<dbReference type="HOGENOM" id="CLU_1833724_0_0_5"/>
<dbReference type="STRING" id="442562.Rumeso_00742"/>
<sequence>MPSASARGDLLDGDGVLDDPGRLQEDAVPGLAHEPDLAAHGTLEERHAPGVARGRDGVVGVARDAEARHLLLHARAWAGGVCHEDDAPALAAELLHGRHGLREGLEAVVHAASEVHEGRLVAVGDLREAPDDLGHGLRRP</sequence>